<organism evidence="3 4">
    <name type="scientific">Lentilactobacillus kosonis</name>
    <dbReference type="NCBI Taxonomy" id="2810561"/>
    <lineage>
        <taxon>Bacteria</taxon>
        <taxon>Bacillati</taxon>
        <taxon>Bacillota</taxon>
        <taxon>Bacilli</taxon>
        <taxon>Lactobacillales</taxon>
        <taxon>Lactobacillaceae</taxon>
        <taxon>Lentilactobacillus</taxon>
    </lineage>
</organism>
<keyword evidence="4" id="KW-1185">Reference proteome</keyword>
<proteinExistence type="predicted"/>
<dbReference type="EMBL" id="BEXA01000001">
    <property type="protein sequence ID" value="GAY72033.1"/>
    <property type="molecule type" value="Genomic_DNA"/>
</dbReference>
<evidence type="ECO:0000313" key="3">
    <source>
        <dbReference type="EMBL" id="GAY72033.1"/>
    </source>
</evidence>
<comment type="caution">
    <text evidence="3">The sequence shown here is derived from an EMBL/GenBank/DDBJ whole genome shotgun (WGS) entry which is preliminary data.</text>
</comment>
<name>A0A401FI40_9LACO</name>
<feature type="region of interest" description="Disordered" evidence="1">
    <location>
        <begin position="237"/>
        <end position="305"/>
    </location>
</feature>
<accession>A0A401FI40</accession>
<gene>
    <name evidence="3" type="ORF">NBRC111893_179</name>
</gene>
<protein>
    <submittedName>
        <fullName evidence="3">Internalin-like protein Lmo0732 homolog</fullName>
    </submittedName>
</protein>
<dbReference type="Proteomes" id="UP000286974">
    <property type="component" value="Unassembled WGS sequence"/>
</dbReference>
<sequence>MPAVSPDEITFKNQNADLGDSALYPGGNMYVDISKIKSADGKESITSWLEHNGYTTPSFDGQKKTDYFQFDYPSTSSSNAPIKLLSQSKVFAADELTKSDATPVNSNLIDNQGNQTTFPDMLNHNGIGGINFQAIKVIDTDNVKTNADADGKWNAKDNLVVYAPNQASQNTKLDVNAIFNSENDTKGNLTVTVDGGATIDKDGNLVNTKSGITYNVTYHYVQDGYNITKTIAVTVPNKDSGNGNVNPSNPGNGSNNNNSGNGSVTPSNPGNGSNNNNSGNGNVTPSNPGSGSNNSGNSNTTGPSLGTIQKKMAVIMNKGGYLYKTTSLGRSRSGRIYYKAGTRQQRPMFVVTKIVNSKNGLLYQVRDANAKFGNSNKKTNGKVGYIKATKNVVPAYYSTKKVKYFKVINKKGINGYKNVSLTSKAKHYKYGTKVRVVSQKAHNLTMRYKLSNGNYISANKKLVAIYK</sequence>
<evidence type="ECO:0000313" key="4">
    <source>
        <dbReference type="Proteomes" id="UP000286974"/>
    </source>
</evidence>
<reference evidence="3 4" key="1">
    <citation type="submission" date="2017-11" db="EMBL/GenBank/DDBJ databases">
        <title>Draft Genome Sequence of Lactobacillus curieae NBRC 111893 isolated from Koso, a Japanese sugar-Vegetable Fermented Beverage.</title>
        <authorList>
            <person name="Chiou T.Y."/>
            <person name="Oshima K."/>
            <person name="Suda W."/>
            <person name="Hattori M."/>
            <person name="Takahashi T."/>
        </authorList>
    </citation>
    <scope>NUCLEOTIDE SEQUENCE [LARGE SCALE GENOMIC DNA]</scope>
    <source>
        <strain evidence="3 4">NBRC111893</strain>
    </source>
</reference>
<feature type="domain" description="DUF5776" evidence="2">
    <location>
        <begin position="396"/>
        <end position="463"/>
    </location>
</feature>
<evidence type="ECO:0000256" key="1">
    <source>
        <dbReference type="SAM" id="MobiDB-lite"/>
    </source>
</evidence>
<feature type="compositionally biased region" description="Low complexity" evidence="1">
    <location>
        <begin position="240"/>
        <end position="304"/>
    </location>
</feature>
<dbReference type="AlphaFoldDB" id="A0A401FI40"/>
<evidence type="ECO:0000259" key="2">
    <source>
        <dbReference type="Pfam" id="PF19087"/>
    </source>
</evidence>
<dbReference type="Pfam" id="PF19087">
    <property type="entry name" value="DUF5776"/>
    <property type="match status" value="1"/>
</dbReference>
<dbReference type="InterPro" id="IPR044081">
    <property type="entry name" value="DUF5776"/>
</dbReference>